<sequence length="572" mass="63814">MNQESPVLIVVDDSDDDFMLIQRRVLQTWPNAALIHVDNPADLREALEGVAPDIVICDYSMPDITHDEAARLVNEYRPDTPLILLSGHATDALGVLAMQGGIRDYVEKSKPERLVPAIERELNTRKLKHEKAQLEMAHRRAVFFDSGTGLLNRLGLETTLPKLLGQNEGRQDLALLTIRLSRRNVQDANAGFSIKKLGMQKTLERCQQLFKNDIVCRWSENLLVVITGGFDWNRPLSESVDRLDSIESELCRPFVIESIPVRPSIHIGLARIGTDGTVPADLVQHAQAVCAVLQADNKGLFNALQTSTHQAAARRKAIEKGLAHGIEHNELTLDFQPVEDLSTQKVVGVEALVRWTHPTLGRIMPQEFIGVAEDSGLIEALGFWVLEHAVDRLLDLHQKGHLLWCAVNCSPGQLLNADFAKTACEHILSRGLDPKWIEFEITESAAIDDMDRTVQALKNLRSYGCQIAMDDFGTGYASLNYLRALPVDVLKIDKSFVMDLLDDPSSQMIVKAVIDLAHALKLTVHAEGIETDAQRQTLIDMGCDRLQGYLYAKPLDCNRLLEWLNPIQNKLI</sequence>
<dbReference type="PANTHER" id="PTHR33121">
    <property type="entry name" value="CYCLIC DI-GMP PHOSPHODIESTERASE PDEF"/>
    <property type="match status" value="1"/>
</dbReference>
<dbReference type="SMART" id="SM00052">
    <property type="entry name" value="EAL"/>
    <property type="match status" value="1"/>
</dbReference>
<keyword evidence="5" id="KW-1185">Reference proteome</keyword>
<dbReference type="Proteomes" id="UP001156664">
    <property type="component" value="Unassembled WGS sequence"/>
</dbReference>
<dbReference type="InterPro" id="IPR029787">
    <property type="entry name" value="Nucleotide_cyclase"/>
</dbReference>
<dbReference type="InterPro" id="IPR035919">
    <property type="entry name" value="EAL_sf"/>
</dbReference>
<evidence type="ECO:0000313" key="4">
    <source>
        <dbReference type="EMBL" id="GLR27143.1"/>
    </source>
</evidence>
<dbReference type="InterPro" id="IPR050706">
    <property type="entry name" value="Cyclic-di-GMP_PDE-like"/>
</dbReference>
<evidence type="ECO:0008006" key="6">
    <source>
        <dbReference type="Google" id="ProtNLM"/>
    </source>
</evidence>
<name>A0ABQ5YRN0_9BURK</name>
<dbReference type="PROSITE" id="PS50110">
    <property type="entry name" value="RESPONSE_REGULATORY"/>
    <property type="match status" value="1"/>
</dbReference>
<dbReference type="RefSeq" id="WP_284281866.1">
    <property type="nucleotide sequence ID" value="NZ_BSOJ01000027.1"/>
</dbReference>
<dbReference type="Gene3D" id="3.30.70.270">
    <property type="match status" value="1"/>
</dbReference>
<dbReference type="SMART" id="SM00448">
    <property type="entry name" value="REC"/>
    <property type="match status" value="1"/>
</dbReference>
<dbReference type="InterPro" id="IPR000160">
    <property type="entry name" value="GGDEF_dom"/>
</dbReference>
<comment type="caution">
    <text evidence="4">The sequence shown here is derived from an EMBL/GenBank/DDBJ whole genome shotgun (WGS) entry which is preliminary data.</text>
</comment>
<protein>
    <recommendedName>
        <fullName evidence="6">EAL domain-containing protein</fullName>
    </recommendedName>
</protein>
<dbReference type="SUPFAM" id="SSF141868">
    <property type="entry name" value="EAL domain-like"/>
    <property type="match status" value="1"/>
</dbReference>
<dbReference type="CDD" id="cd00156">
    <property type="entry name" value="REC"/>
    <property type="match status" value="1"/>
</dbReference>
<evidence type="ECO:0000259" key="2">
    <source>
        <dbReference type="PROSITE" id="PS50110"/>
    </source>
</evidence>
<accession>A0ABQ5YRN0</accession>
<dbReference type="Pfam" id="PF00990">
    <property type="entry name" value="GGDEF"/>
    <property type="match status" value="1"/>
</dbReference>
<dbReference type="InterPro" id="IPR001633">
    <property type="entry name" value="EAL_dom"/>
</dbReference>
<dbReference type="Gene3D" id="3.40.50.2300">
    <property type="match status" value="1"/>
</dbReference>
<dbReference type="InterPro" id="IPR011006">
    <property type="entry name" value="CheY-like_superfamily"/>
</dbReference>
<evidence type="ECO:0000313" key="5">
    <source>
        <dbReference type="Proteomes" id="UP001156664"/>
    </source>
</evidence>
<dbReference type="InterPro" id="IPR043128">
    <property type="entry name" value="Rev_trsase/Diguanyl_cyclase"/>
</dbReference>
<feature type="domain" description="Response regulatory" evidence="2">
    <location>
        <begin position="8"/>
        <end position="123"/>
    </location>
</feature>
<evidence type="ECO:0000256" key="1">
    <source>
        <dbReference type="PROSITE-ProRule" id="PRU00169"/>
    </source>
</evidence>
<evidence type="ECO:0000259" key="3">
    <source>
        <dbReference type="PROSITE" id="PS50883"/>
    </source>
</evidence>
<organism evidence="4 5">
    <name type="scientific">Limnobacter litoralis</name>
    <dbReference type="NCBI Taxonomy" id="481366"/>
    <lineage>
        <taxon>Bacteria</taxon>
        <taxon>Pseudomonadati</taxon>
        <taxon>Pseudomonadota</taxon>
        <taxon>Betaproteobacteria</taxon>
        <taxon>Burkholderiales</taxon>
        <taxon>Burkholderiaceae</taxon>
        <taxon>Limnobacter</taxon>
    </lineage>
</organism>
<feature type="domain" description="EAL" evidence="3">
    <location>
        <begin position="315"/>
        <end position="568"/>
    </location>
</feature>
<reference evidence="5" key="1">
    <citation type="journal article" date="2019" name="Int. J. Syst. Evol. Microbiol.">
        <title>The Global Catalogue of Microorganisms (GCM) 10K type strain sequencing project: providing services to taxonomists for standard genome sequencing and annotation.</title>
        <authorList>
            <consortium name="The Broad Institute Genomics Platform"/>
            <consortium name="The Broad Institute Genome Sequencing Center for Infectious Disease"/>
            <person name="Wu L."/>
            <person name="Ma J."/>
        </authorList>
    </citation>
    <scope>NUCLEOTIDE SEQUENCE [LARGE SCALE GENOMIC DNA]</scope>
    <source>
        <strain evidence="5">NBRC 105857</strain>
    </source>
</reference>
<dbReference type="SMART" id="SM00267">
    <property type="entry name" value="GGDEF"/>
    <property type="match status" value="1"/>
</dbReference>
<dbReference type="SUPFAM" id="SSF52172">
    <property type="entry name" value="CheY-like"/>
    <property type="match status" value="1"/>
</dbReference>
<dbReference type="Gene3D" id="3.20.20.450">
    <property type="entry name" value="EAL domain"/>
    <property type="match status" value="1"/>
</dbReference>
<dbReference type="PROSITE" id="PS50883">
    <property type="entry name" value="EAL"/>
    <property type="match status" value="1"/>
</dbReference>
<dbReference type="Pfam" id="PF00563">
    <property type="entry name" value="EAL"/>
    <property type="match status" value="1"/>
</dbReference>
<dbReference type="SUPFAM" id="SSF55073">
    <property type="entry name" value="Nucleotide cyclase"/>
    <property type="match status" value="1"/>
</dbReference>
<dbReference type="CDD" id="cd01948">
    <property type="entry name" value="EAL"/>
    <property type="match status" value="1"/>
</dbReference>
<dbReference type="Pfam" id="PF00072">
    <property type="entry name" value="Response_reg"/>
    <property type="match status" value="1"/>
</dbReference>
<dbReference type="EMBL" id="BSOJ01000027">
    <property type="protein sequence ID" value="GLR27143.1"/>
    <property type="molecule type" value="Genomic_DNA"/>
</dbReference>
<dbReference type="InterPro" id="IPR001789">
    <property type="entry name" value="Sig_transdc_resp-reg_receiver"/>
</dbReference>
<feature type="modified residue" description="4-aspartylphosphate" evidence="1">
    <location>
        <position position="58"/>
    </location>
</feature>
<dbReference type="PANTHER" id="PTHR33121:SF70">
    <property type="entry name" value="SIGNALING PROTEIN YKOW"/>
    <property type="match status" value="1"/>
</dbReference>
<proteinExistence type="predicted"/>
<keyword evidence="1" id="KW-0597">Phosphoprotein</keyword>
<gene>
    <name evidence="4" type="ORF">GCM10007875_22340</name>
</gene>